<dbReference type="GO" id="GO:0002098">
    <property type="term" value="P:tRNA wobble uridine modification"/>
    <property type="evidence" value="ECO:0007669"/>
    <property type="project" value="InterPro"/>
</dbReference>
<evidence type="ECO:0000256" key="5">
    <source>
        <dbReference type="ARBA" id="ARBA00020264"/>
    </source>
</evidence>
<dbReference type="UniPathway" id="UPA00988"/>
<comment type="subcellular location">
    <subcellularLocation>
        <location evidence="2">Cytoplasm</location>
    </subcellularLocation>
    <subcellularLocation>
        <location evidence="1">Nucleus</location>
    </subcellularLocation>
</comment>
<dbReference type="RefSeq" id="XP_029931474.1">
    <property type="nucleotide sequence ID" value="XM_030075614.1"/>
</dbReference>
<dbReference type="GeneTree" id="ENSGT00390000009210"/>
<dbReference type="CDD" id="cd19496">
    <property type="entry name" value="Elp5"/>
    <property type="match status" value="1"/>
</dbReference>
<dbReference type="InParanoid" id="A0A668ASZ7"/>
<keyword evidence="8" id="KW-0539">Nucleus</keyword>
<dbReference type="GO" id="GO:0005829">
    <property type="term" value="C:cytosol"/>
    <property type="evidence" value="ECO:0007669"/>
    <property type="project" value="TreeGrafter"/>
</dbReference>
<organism evidence="10 11">
    <name type="scientific">Myripristis murdjan</name>
    <name type="common">pinecone soldierfish</name>
    <dbReference type="NCBI Taxonomy" id="586833"/>
    <lineage>
        <taxon>Eukaryota</taxon>
        <taxon>Metazoa</taxon>
        <taxon>Chordata</taxon>
        <taxon>Craniata</taxon>
        <taxon>Vertebrata</taxon>
        <taxon>Euteleostomi</taxon>
        <taxon>Actinopterygii</taxon>
        <taxon>Neopterygii</taxon>
        <taxon>Teleostei</taxon>
        <taxon>Neoteleostei</taxon>
        <taxon>Acanthomorphata</taxon>
        <taxon>Holocentriformes</taxon>
        <taxon>Holocentridae</taxon>
        <taxon>Myripristis</taxon>
    </lineage>
</organism>
<dbReference type="PANTHER" id="PTHR15641">
    <property type="entry name" value="ELONGATOR COMPLEX PROTEIN 5"/>
    <property type="match status" value="1"/>
</dbReference>
<evidence type="ECO:0000313" key="11">
    <source>
        <dbReference type="Proteomes" id="UP000472263"/>
    </source>
</evidence>
<reference evidence="10" key="3">
    <citation type="submission" date="2025-09" db="UniProtKB">
        <authorList>
            <consortium name="Ensembl"/>
        </authorList>
    </citation>
    <scope>IDENTIFICATION</scope>
</reference>
<evidence type="ECO:0000256" key="8">
    <source>
        <dbReference type="ARBA" id="ARBA00023242"/>
    </source>
</evidence>
<dbReference type="GO" id="GO:0033588">
    <property type="term" value="C:elongator holoenzyme complex"/>
    <property type="evidence" value="ECO:0007669"/>
    <property type="project" value="InterPro"/>
</dbReference>
<evidence type="ECO:0000256" key="1">
    <source>
        <dbReference type="ARBA" id="ARBA00004123"/>
    </source>
</evidence>
<dbReference type="Ensembl" id="ENSMMDT00005052971.1">
    <property type="protein sequence ID" value="ENSMMDP00005051959.1"/>
    <property type="gene ID" value="ENSMMDG00005023464.1"/>
</dbReference>
<reference evidence="10" key="2">
    <citation type="submission" date="2025-08" db="UniProtKB">
        <authorList>
            <consortium name="Ensembl"/>
        </authorList>
    </citation>
    <scope>IDENTIFICATION</scope>
</reference>
<proteinExistence type="inferred from homology"/>
<reference evidence="10" key="1">
    <citation type="submission" date="2019-06" db="EMBL/GenBank/DDBJ databases">
        <authorList>
            <consortium name="Wellcome Sanger Institute Data Sharing"/>
        </authorList>
    </citation>
    <scope>NUCLEOTIDE SEQUENCE [LARGE SCALE GENOMIC DNA]</scope>
</reference>
<evidence type="ECO:0000313" key="10">
    <source>
        <dbReference type="Ensembl" id="ENSMMDP00005051959.1"/>
    </source>
</evidence>
<comment type="similarity">
    <text evidence="4">Belongs to the ELP5 family.</text>
</comment>
<comment type="pathway">
    <text evidence="3">tRNA modification; 5-methoxycarbonylmethyl-2-thiouridine-tRNA biosynthesis.</text>
</comment>
<evidence type="ECO:0000256" key="3">
    <source>
        <dbReference type="ARBA" id="ARBA00005043"/>
    </source>
</evidence>
<protein>
    <recommendedName>
        <fullName evidence="5">Elongator complex protein 5</fullName>
    </recommendedName>
</protein>
<keyword evidence="6" id="KW-0963">Cytoplasm</keyword>
<dbReference type="InterPro" id="IPR019519">
    <property type="entry name" value="Elp5"/>
</dbReference>
<evidence type="ECO:0000256" key="4">
    <source>
        <dbReference type="ARBA" id="ARBA00009567"/>
    </source>
</evidence>
<dbReference type="Gene3D" id="3.40.50.300">
    <property type="entry name" value="P-loop containing nucleotide triphosphate hydrolases"/>
    <property type="match status" value="1"/>
</dbReference>
<dbReference type="Proteomes" id="UP000472263">
    <property type="component" value="Chromosome 18"/>
</dbReference>
<dbReference type="GeneID" id="115376144"/>
<feature type="region of interest" description="Disordered" evidence="9">
    <location>
        <begin position="264"/>
        <end position="296"/>
    </location>
</feature>
<dbReference type="GO" id="GO:0000049">
    <property type="term" value="F:tRNA binding"/>
    <property type="evidence" value="ECO:0007669"/>
    <property type="project" value="TreeGrafter"/>
</dbReference>
<dbReference type="CTD" id="23587"/>
<feature type="compositionally biased region" description="Acidic residues" evidence="9">
    <location>
        <begin position="280"/>
        <end position="296"/>
    </location>
</feature>
<dbReference type="FunCoup" id="A0A668ASZ7">
    <property type="interactions" value="744"/>
</dbReference>
<accession>A0A668ASZ7</accession>
<evidence type="ECO:0000256" key="2">
    <source>
        <dbReference type="ARBA" id="ARBA00004496"/>
    </source>
</evidence>
<keyword evidence="7" id="KW-0819">tRNA processing</keyword>
<gene>
    <name evidence="10" type="primary">elp5</name>
</gene>
<evidence type="ECO:0000256" key="7">
    <source>
        <dbReference type="ARBA" id="ARBA00022694"/>
    </source>
</evidence>
<dbReference type="InterPro" id="IPR027417">
    <property type="entry name" value="P-loop_NTPase"/>
</dbReference>
<keyword evidence="11" id="KW-1185">Reference proteome</keyword>
<dbReference type="GO" id="GO:0005634">
    <property type="term" value="C:nucleus"/>
    <property type="evidence" value="ECO:0007669"/>
    <property type="project" value="UniProtKB-SubCell"/>
</dbReference>
<dbReference type="Pfam" id="PF10483">
    <property type="entry name" value="Elong_Iki1"/>
    <property type="match status" value="2"/>
</dbReference>
<feature type="compositionally biased region" description="Polar residues" evidence="9">
    <location>
        <begin position="209"/>
        <end position="221"/>
    </location>
</feature>
<dbReference type="OrthoDB" id="166907at2759"/>
<evidence type="ECO:0000256" key="9">
    <source>
        <dbReference type="SAM" id="MobiDB-lite"/>
    </source>
</evidence>
<sequence length="296" mass="32804">MLPEILQGTVGGGFVLIQDSSNYSGRQLLKSFIHAALTREEVVHVLGFEVSEEELKDGLNESSMQRLHFHNAYIDPLGWTESPHFTVHQFSMEQLTSLFKQTQQTKPFTLVIDSLSWILRHISTPVVCESLQQLKKGGAVRAVIGLLHSDMHQRGLVGSVCHLATSVITVRPGLRGDGAVAKTTKRSKTGKVTQDEEIFSIKEDLTVTVQGKPSQPGTTQTELEEPEADPTANLTFNLRLSDKEREAKEKLALPFVFSKEKKTALLHTGPGSGRILYEPDANDDYDQEDPDDDLDV</sequence>
<name>A0A668ASZ7_9TELE</name>
<feature type="region of interest" description="Disordered" evidence="9">
    <location>
        <begin position="209"/>
        <end position="231"/>
    </location>
</feature>
<dbReference type="PANTHER" id="PTHR15641:SF1">
    <property type="entry name" value="ELONGATOR COMPLEX PROTEIN 5"/>
    <property type="match status" value="1"/>
</dbReference>
<evidence type="ECO:0000256" key="6">
    <source>
        <dbReference type="ARBA" id="ARBA00022490"/>
    </source>
</evidence>
<dbReference type="AlphaFoldDB" id="A0A668ASZ7"/>